<sequence length="160" mass="18535">MKDNVSKYQNELEKAVNKLQTEPLDELNVFNEPTFMPGYTRYLRITEANRLLLGIAEFLEYCKASLEKGASLETLKILINEKLLNDIIFVKAVELHYTVKLLENFLNLLSDISNEEEFAKVAETLAFYCRRVGPSGWIDTLYLHKSQMSLLFDLFFPITD</sequence>
<reference evidence="1" key="1">
    <citation type="journal article" date="2014" name="Front. Microbiol.">
        <title>High frequency of phylogenetically diverse reductive dehalogenase-homologous genes in deep subseafloor sedimentary metagenomes.</title>
        <authorList>
            <person name="Kawai M."/>
            <person name="Futagami T."/>
            <person name="Toyoda A."/>
            <person name="Takaki Y."/>
            <person name="Nishi S."/>
            <person name="Hori S."/>
            <person name="Arai W."/>
            <person name="Tsubouchi T."/>
            <person name="Morono Y."/>
            <person name="Uchiyama I."/>
            <person name="Ito T."/>
            <person name="Fujiyama A."/>
            <person name="Inagaki F."/>
            <person name="Takami H."/>
        </authorList>
    </citation>
    <scope>NUCLEOTIDE SEQUENCE</scope>
    <source>
        <strain evidence="1">Expedition CK06-06</strain>
    </source>
</reference>
<name>X1CG01_9ZZZZ</name>
<gene>
    <name evidence="1" type="ORF">S01H4_38910</name>
</gene>
<dbReference type="AlphaFoldDB" id="X1CG01"/>
<protein>
    <submittedName>
        <fullName evidence="1">Uncharacterized protein</fullName>
    </submittedName>
</protein>
<accession>X1CG01</accession>
<dbReference type="EMBL" id="BART01021023">
    <property type="protein sequence ID" value="GAG95198.1"/>
    <property type="molecule type" value="Genomic_DNA"/>
</dbReference>
<organism evidence="1">
    <name type="scientific">marine sediment metagenome</name>
    <dbReference type="NCBI Taxonomy" id="412755"/>
    <lineage>
        <taxon>unclassified sequences</taxon>
        <taxon>metagenomes</taxon>
        <taxon>ecological metagenomes</taxon>
    </lineage>
</organism>
<proteinExistence type="predicted"/>
<comment type="caution">
    <text evidence="1">The sequence shown here is derived from an EMBL/GenBank/DDBJ whole genome shotgun (WGS) entry which is preliminary data.</text>
</comment>
<evidence type="ECO:0000313" key="1">
    <source>
        <dbReference type="EMBL" id="GAG95198.1"/>
    </source>
</evidence>